<gene>
    <name evidence="1" type="ORF">E1301_Tti021991</name>
</gene>
<dbReference type="Proteomes" id="UP000324632">
    <property type="component" value="Chromosome 11"/>
</dbReference>
<organism evidence="1 2">
    <name type="scientific">Triplophysa tibetana</name>
    <dbReference type="NCBI Taxonomy" id="1572043"/>
    <lineage>
        <taxon>Eukaryota</taxon>
        <taxon>Metazoa</taxon>
        <taxon>Chordata</taxon>
        <taxon>Craniata</taxon>
        <taxon>Vertebrata</taxon>
        <taxon>Euteleostomi</taxon>
        <taxon>Actinopterygii</taxon>
        <taxon>Neopterygii</taxon>
        <taxon>Teleostei</taxon>
        <taxon>Ostariophysi</taxon>
        <taxon>Cypriniformes</taxon>
        <taxon>Nemacheilidae</taxon>
        <taxon>Triplophysa</taxon>
    </lineage>
</organism>
<comment type="caution">
    <text evidence="1">The sequence shown here is derived from an EMBL/GenBank/DDBJ whole genome shotgun (WGS) entry which is preliminary data.</text>
</comment>
<dbReference type="EMBL" id="SOYY01000011">
    <property type="protein sequence ID" value="KAA0714634.1"/>
    <property type="molecule type" value="Genomic_DNA"/>
</dbReference>
<sequence>MDCVHLHPLVTRAQKTRPSMDSKLFLVLAKAVEELGLEWSSPEESTRRRMVSAGAPPSPLAADFTVLPGSS</sequence>
<name>A0A5A9NWK0_9TELE</name>
<evidence type="ECO:0000313" key="2">
    <source>
        <dbReference type="Proteomes" id="UP000324632"/>
    </source>
</evidence>
<proteinExistence type="predicted"/>
<keyword evidence="2" id="KW-1185">Reference proteome</keyword>
<evidence type="ECO:0000313" key="1">
    <source>
        <dbReference type="EMBL" id="KAA0714634.1"/>
    </source>
</evidence>
<dbReference type="AlphaFoldDB" id="A0A5A9NWK0"/>
<reference evidence="1 2" key="1">
    <citation type="journal article" date="2019" name="Mol. Ecol. Resour.">
        <title>Chromosome-level genome assembly of Triplophysa tibetana, a fish adapted to the harsh high-altitude environment of the Tibetan Plateau.</title>
        <authorList>
            <person name="Yang X."/>
            <person name="Liu H."/>
            <person name="Ma Z."/>
            <person name="Zou Y."/>
            <person name="Zou M."/>
            <person name="Mao Y."/>
            <person name="Li X."/>
            <person name="Wang H."/>
            <person name="Chen T."/>
            <person name="Wang W."/>
            <person name="Yang R."/>
        </authorList>
    </citation>
    <scope>NUCLEOTIDE SEQUENCE [LARGE SCALE GENOMIC DNA]</scope>
    <source>
        <strain evidence="1">TTIB1903HZAU</strain>
        <tissue evidence="1">Muscle</tissue>
    </source>
</reference>
<protein>
    <submittedName>
        <fullName evidence="1">Uncharacterized protein</fullName>
    </submittedName>
</protein>
<accession>A0A5A9NWK0</accession>